<evidence type="ECO:0000256" key="2">
    <source>
        <dbReference type="ARBA" id="ARBA00022676"/>
    </source>
</evidence>
<dbReference type="Pfam" id="PF00535">
    <property type="entry name" value="Glycos_transf_2"/>
    <property type="match status" value="1"/>
</dbReference>
<evidence type="ECO:0000256" key="1">
    <source>
        <dbReference type="ARBA" id="ARBA00006739"/>
    </source>
</evidence>
<organism evidence="5 6">
    <name type="scientific">Desulfoluna limicola</name>
    <dbReference type="NCBI Taxonomy" id="2810562"/>
    <lineage>
        <taxon>Bacteria</taxon>
        <taxon>Pseudomonadati</taxon>
        <taxon>Thermodesulfobacteriota</taxon>
        <taxon>Desulfobacteria</taxon>
        <taxon>Desulfobacterales</taxon>
        <taxon>Desulfolunaceae</taxon>
        <taxon>Desulfoluna</taxon>
    </lineage>
</organism>
<comment type="similarity">
    <text evidence="1">Belongs to the glycosyltransferase 2 family.</text>
</comment>
<dbReference type="EMBL" id="AP024488">
    <property type="protein sequence ID" value="BCS94661.1"/>
    <property type="molecule type" value="Genomic_DNA"/>
</dbReference>
<feature type="domain" description="Glycosyltransferase 2-like" evidence="4">
    <location>
        <begin position="7"/>
        <end position="166"/>
    </location>
</feature>
<sequence length="339" mass="37361">MINKEISICIANYNGIDLIDSCLASIYGQSTSISYEILIHDDASTDGSADYINTKYPDVTLIRSTSNVGFCLSNNRMAEVASGKYLLLLNNDANLFSNALETLYKYSQKNSNAILGVPQYTQDTKKFIDAGSSLDFFLNAIPNPMPVTPTTVGMIIGACMWIPKQVWDKTGGFPPFFGFLAEDLYVCLSAQLMGHPVIALNHSGFYHHVGASLGGGKADKSAQLRTTINRRYHTERNKLLVMAVALPSPLDLIIIGLNIGVLLLEGVCISASKKDPSILKTIYLRAITSFFRNINKAQKLRRLIQPQRSVSIKMLFSSFKIKPQKLNQLLKHGMPSIDS</sequence>
<evidence type="ECO:0000256" key="3">
    <source>
        <dbReference type="ARBA" id="ARBA00022679"/>
    </source>
</evidence>
<evidence type="ECO:0000313" key="5">
    <source>
        <dbReference type="EMBL" id="BCS94661.1"/>
    </source>
</evidence>
<keyword evidence="6" id="KW-1185">Reference proteome</keyword>
<dbReference type="InterPro" id="IPR029044">
    <property type="entry name" value="Nucleotide-diphossugar_trans"/>
</dbReference>
<dbReference type="InterPro" id="IPR001173">
    <property type="entry name" value="Glyco_trans_2-like"/>
</dbReference>
<dbReference type="PANTHER" id="PTHR43179:SF12">
    <property type="entry name" value="GALACTOFURANOSYLTRANSFERASE GLFT2"/>
    <property type="match status" value="1"/>
</dbReference>
<evidence type="ECO:0000259" key="4">
    <source>
        <dbReference type="Pfam" id="PF00535"/>
    </source>
</evidence>
<reference evidence="5 6" key="1">
    <citation type="submission" date="2021-02" db="EMBL/GenBank/DDBJ databases">
        <title>Complete genome of Desulfoluna sp. strain ASN36.</title>
        <authorList>
            <person name="Takahashi A."/>
            <person name="Kojima H."/>
            <person name="Fukui M."/>
        </authorList>
    </citation>
    <scope>NUCLEOTIDE SEQUENCE [LARGE SCALE GENOMIC DNA]</scope>
    <source>
        <strain evidence="5 6">ASN36</strain>
    </source>
</reference>
<accession>A0ABM7PBU3</accession>
<dbReference type="Gene3D" id="3.90.550.10">
    <property type="entry name" value="Spore Coat Polysaccharide Biosynthesis Protein SpsA, Chain A"/>
    <property type="match status" value="1"/>
</dbReference>
<keyword evidence="2" id="KW-0328">Glycosyltransferase</keyword>
<dbReference type="Proteomes" id="UP001320148">
    <property type="component" value="Chromosome"/>
</dbReference>
<keyword evidence="3" id="KW-0808">Transferase</keyword>
<gene>
    <name evidence="5" type="ORF">DSLASN_02930</name>
</gene>
<protein>
    <recommendedName>
        <fullName evidence="4">Glycosyltransferase 2-like domain-containing protein</fullName>
    </recommendedName>
</protein>
<name>A0ABM7PBU3_9BACT</name>
<evidence type="ECO:0000313" key="6">
    <source>
        <dbReference type="Proteomes" id="UP001320148"/>
    </source>
</evidence>
<dbReference type="PANTHER" id="PTHR43179">
    <property type="entry name" value="RHAMNOSYLTRANSFERASE WBBL"/>
    <property type="match status" value="1"/>
</dbReference>
<dbReference type="SUPFAM" id="SSF53448">
    <property type="entry name" value="Nucleotide-diphospho-sugar transferases"/>
    <property type="match status" value="1"/>
</dbReference>
<proteinExistence type="inferred from homology"/>